<evidence type="ECO:0000313" key="5">
    <source>
        <dbReference type="Proteomes" id="UP000479132"/>
    </source>
</evidence>
<evidence type="ECO:0000256" key="1">
    <source>
        <dbReference type="ARBA" id="ARBA00022679"/>
    </source>
</evidence>
<dbReference type="PANTHER" id="PTHR10584">
    <property type="entry name" value="SUGAR KINASE"/>
    <property type="match status" value="1"/>
</dbReference>
<keyword evidence="5" id="KW-1185">Reference proteome</keyword>
<dbReference type="AlphaFoldDB" id="A0A6M1TAW2"/>
<dbReference type="Pfam" id="PF00294">
    <property type="entry name" value="PfkB"/>
    <property type="match status" value="1"/>
</dbReference>
<dbReference type="PANTHER" id="PTHR10584:SF166">
    <property type="entry name" value="RIBOKINASE"/>
    <property type="match status" value="1"/>
</dbReference>
<protein>
    <submittedName>
        <fullName evidence="4">Carbohydrate kinase family protein</fullName>
    </submittedName>
</protein>
<dbReference type="Gene3D" id="3.40.1190.20">
    <property type="match status" value="1"/>
</dbReference>
<name>A0A6M1TAW2_9BACT</name>
<keyword evidence="1" id="KW-0808">Transferase</keyword>
<dbReference type="InterPro" id="IPR029056">
    <property type="entry name" value="Ribokinase-like"/>
</dbReference>
<evidence type="ECO:0000256" key="2">
    <source>
        <dbReference type="ARBA" id="ARBA00022777"/>
    </source>
</evidence>
<keyword evidence="2 4" id="KW-0418">Kinase</keyword>
<proteinExistence type="predicted"/>
<comment type="caution">
    <text evidence="4">The sequence shown here is derived from an EMBL/GenBank/DDBJ whole genome shotgun (WGS) entry which is preliminary data.</text>
</comment>
<feature type="domain" description="Carbohydrate kinase PfkB" evidence="3">
    <location>
        <begin position="10"/>
        <end position="302"/>
    </location>
</feature>
<dbReference type="InterPro" id="IPR011611">
    <property type="entry name" value="PfkB_dom"/>
</dbReference>
<evidence type="ECO:0000259" key="3">
    <source>
        <dbReference type="Pfam" id="PF00294"/>
    </source>
</evidence>
<evidence type="ECO:0000313" key="4">
    <source>
        <dbReference type="EMBL" id="NGP89171.1"/>
    </source>
</evidence>
<reference evidence="4 5" key="1">
    <citation type="submission" date="2020-02" db="EMBL/GenBank/DDBJ databases">
        <title>Aliifodinibius halophilus 2W32, complete genome.</title>
        <authorList>
            <person name="Li Y."/>
            <person name="Wu S."/>
        </authorList>
    </citation>
    <scope>NUCLEOTIDE SEQUENCE [LARGE SCALE GENOMIC DNA]</scope>
    <source>
        <strain evidence="4 5">2W32</strain>
    </source>
</reference>
<dbReference type="RefSeq" id="WP_165269621.1">
    <property type="nucleotide sequence ID" value="NZ_JAALLS010000016.1"/>
</dbReference>
<dbReference type="InterPro" id="IPR002173">
    <property type="entry name" value="Carboh/pur_kinase_PfkB_CS"/>
</dbReference>
<sequence>MGKTDTSPLDILVIGELNMDLILNDLEEFPQLGKEKIANDFNLTMGSSSAIFAANCSRLEQTVGFCGMVGDDDFGKQIRDQLLAFGVDVRHISISKTHKTGITAVLRYDDDRAMVTYPGAMEHFSLAQIDPDAFENARHLHISSLFLQPGIKTDLFDIIERAQSRGMTTSIDPQWDPKEQWDIDFTKLVGRIDFFLPNEDEFLSITESSTVKEGINEIRPHLGDGTIIIKQGTEGATFVSSNEVKKIPGYTNDTPVDTVGAGDSFDAGFICQILNDTSIEDSIRFGNITGAVSTTEAGGTRAIQSRKHVQEIAKKKFSIDDFTG</sequence>
<accession>A0A6M1TAW2</accession>
<dbReference type="CDD" id="cd01166">
    <property type="entry name" value="KdgK"/>
    <property type="match status" value="1"/>
</dbReference>
<dbReference type="SUPFAM" id="SSF53613">
    <property type="entry name" value="Ribokinase-like"/>
    <property type="match status" value="1"/>
</dbReference>
<dbReference type="Proteomes" id="UP000479132">
    <property type="component" value="Unassembled WGS sequence"/>
</dbReference>
<gene>
    <name evidence="4" type="ORF">G3569_12495</name>
</gene>
<dbReference type="PROSITE" id="PS00584">
    <property type="entry name" value="PFKB_KINASES_2"/>
    <property type="match status" value="1"/>
</dbReference>
<organism evidence="4 5">
    <name type="scientific">Fodinibius halophilus</name>
    <dbReference type="NCBI Taxonomy" id="1736908"/>
    <lineage>
        <taxon>Bacteria</taxon>
        <taxon>Pseudomonadati</taxon>
        <taxon>Balneolota</taxon>
        <taxon>Balneolia</taxon>
        <taxon>Balneolales</taxon>
        <taxon>Balneolaceae</taxon>
        <taxon>Fodinibius</taxon>
    </lineage>
</organism>
<dbReference type="EMBL" id="JAALLS010000016">
    <property type="protein sequence ID" value="NGP89171.1"/>
    <property type="molecule type" value="Genomic_DNA"/>
</dbReference>
<dbReference type="GO" id="GO:0016301">
    <property type="term" value="F:kinase activity"/>
    <property type="evidence" value="ECO:0007669"/>
    <property type="project" value="UniProtKB-KW"/>
</dbReference>